<dbReference type="Pfam" id="PF08445">
    <property type="entry name" value="FR47"/>
    <property type="match status" value="1"/>
</dbReference>
<dbReference type="CDD" id="cd04301">
    <property type="entry name" value="NAT_SF"/>
    <property type="match status" value="1"/>
</dbReference>
<gene>
    <name evidence="2" type="ORF">GK108_21730</name>
</gene>
<dbReference type="InterPro" id="IPR000182">
    <property type="entry name" value="GNAT_dom"/>
</dbReference>
<dbReference type="RefSeq" id="WP_163953030.1">
    <property type="nucleotide sequence ID" value="NZ_JAAFZH010000011.1"/>
</dbReference>
<dbReference type="InterPro" id="IPR013653">
    <property type="entry name" value="GCN5-like_dom"/>
</dbReference>
<evidence type="ECO:0000259" key="1">
    <source>
        <dbReference type="PROSITE" id="PS51186"/>
    </source>
</evidence>
<feature type="domain" description="N-acetyltransferase" evidence="1">
    <location>
        <begin position="99"/>
        <end position="226"/>
    </location>
</feature>
<sequence>MKHVLDNPVWSALNSNNKSFANGNEIATYFDPAVSPFVSVQENTPANLEILHQTIPFAKPVLLVSVTKLTIPDCWYVLNRVDGVQMVYSKRSGIAHYDSAIRPLSDEHVPQMMALTNVTKPGPFAEKTIELGHYKGIFDADKLVAMAGQRLHAFEFAEISAVCTHPDYVGRGYARHLLADQLQRILDVSETPYLHVRSDNTRAVQLYERLGFDTRTEVFFYVLQKK</sequence>
<name>A0A6L9LL76_9BACT</name>
<reference evidence="2 3" key="1">
    <citation type="submission" date="2020-02" db="EMBL/GenBank/DDBJ databases">
        <title>Draft genome sequence of two Spirosoma agri KCTC 52727 and Spirosoma terrae KCTC 52035.</title>
        <authorList>
            <person name="Rojas J."/>
            <person name="Ambika Manirajan B."/>
            <person name="Suarez C."/>
            <person name="Ratering S."/>
            <person name="Schnell S."/>
        </authorList>
    </citation>
    <scope>NUCLEOTIDE SEQUENCE [LARGE SCALE GENOMIC DNA]</scope>
    <source>
        <strain evidence="2 3">KCTC 52035</strain>
    </source>
</reference>
<dbReference type="PROSITE" id="PS51186">
    <property type="entry name" value="GNAT"/>
    <property type="match status" value="1"/>
</dbReference>
<protein>
    <submittedName>
        <fullName evidence="2">GNAT family N-acetyltransferase</fullName>
    </submittedName>
</protein>
<dbReference type="Gene3D" id="3.40.630.30">
    <property type="match status" value="1"/>
</dbReference>
<dbReference type="Proteomes" id="UP000474175">
    <property type="component" value="Unassembled WGS sequence"/>
</dbReference>
<dbReference type="GO" id="GO:0016747">
    <property type="term" value="F:acyltransferase activity, transferring groups other than amino-acyl groups"/>
    <property type="evidence" value="ECO:0007669"/>
    <property type="project" value="InterPro"/>
</dbReference>
<accession>A0A6L9LL76</accession>
<keyword evidence="2" id="KW-0808">Transferase</keyword>
<keyword evidence="3" id="KW-1185">Reference proteome</keyword>
<organism evidence="2 3">
    <name type="scientific">Spirosoma terrae</name>
    <dbReference type="NCBI Taxonomy" id="1968276"/>
    <lineage>
        <taxon>Bacteria</taxon>
        <taxon>Pseudomonadati</taxon>
        <taxon>Bacteroidota</taxon>
        <taxon>Cytophagia</taxon>
        <taxon>Cytophagales</taxon>
        <taxon>Cytophagaceae</taxon>
        <taxon>Spirosoma</taxon>
    </lineage>
</organism>
<dbReference type="InterPro" id="IPR016181">
    <property type="entry name" value="Acyl_CoA_acyltransferase"/>
</dbReference>
<proteinExistence type="predicted"/>
<dbReference type="EMBL" id="JAAFZH010000011">
    <property type="protein sequence ID" value="NDU97519.1"/>
    <property type="molecule type" value="Genomic_DNA"/>
</dbReference>
<comment type="caution">
    <text evidence="2">The sequence shown here is derived from an EMBL/GenBank/DDBJ whole genome shotgun (WGS) entry which is preliminary data.</text>
</comment>
<evidence type="ECO:0000313" key="2">
    <source>
        <dbReference type="EMBL" id="NDU97519.1"/>
    </source>
</evidence>
<evidence type="ECO:0000313" key="3">
    <source>
        <dbReference type="Proteomes" id="UP000474175"/>
    </source>
</evidence>
<dbReference type="AlphaFoldDB" id="A0A6L9LL76"/>
<dbReference type="SUPFAM" id="SSF55729">
    <property type="entry name" value="Acyl-CoA N-acyltransferases (Nat)"/>
    <property type="match status" value="1"/>
</dbReference>